<evidence type="ECO:0000313" key="4">
    <source>
        <dbReference type="EMBL" id="QDY71398.1"/>
    </source>
</evidence>
<dbReference type="InterPro" id="IPR013425">
    <property type="entry name" value="Autotrns_rpt"/>
</dbReference>
<dbReference type="GO" id="GO:0019867">
    <property type="term" value="C:outer membrane"/>
    <property type="evidence" value="ECO:0007669"/>
    <property type="project" value="InterPro"/>
</dbReference>
<keyword evidence="5" id="KW-1185">Reference proteome</keyword>
<dbReference type="SUPFAM" id="SSF51126">
    <property type="entry name" value="Pectin lyase-like"/>
    <property type="match status" value="4"/>
</dbReference>
<dbReference type="SMART" id="SM00869">
    <property type="entry name" value="Autotransporter"/>
    <property type="match status" value="1"/>
</dbReference>
<dbReference type="Proteomes" id="UP000318483">
    <property type="component" value="Plasmid unnamed4"/>
</dbReference>
<evidence type="ECO:0000259" key="3">
    <source>
        <dbReference type="PROSITE" id="PS51208"/>
    </source>
</evidence>
<dbReference type="KEGG" id="lit:FPZ52_17055"/>
<dbReference type="InterPro" id="IPR030895">
    <property type="entry name" value="T5SS_PEPC_rpt"/>
</dbReference>
<dbReference type="PANTHER" id="PTHR35037">
    <property type="entry name" value="C-TERMINAL REGION OF AIDA-LIKE PROTEIN"/>
    <property type="match status" value="1"/>
</dbReference>
<evidence type="ECO:0000313" key="5">
    <source>
        <dbReference type="Proteomes" id="UP000318483"/>
    </source>
</evidence>
<dbReference type="RefSeq" id="WP_146366812.1">
    <property type="nucleotide sequence ID" value="NZ_CP042265.1"/>
</dbReference>
<keyword evidence="4" id="KW-0614">Plasmid</keyword>
<dbReference type="EMBL" id="CP042265">
    <property type="protein sequence ID" value="QDY71398.1"/>
    <property type="molecule type" value="Genomic_DNA"/>
</dbReference>
<keyword evidence="1 2" id="KW-0732">Signal</keyword>
<organism evidence="4 5">
    <name type="scientific">Qingshengfaniella alkalisoli</name>
    <dbReference type="NCBI Taxonomy" id="2599296"/>
    <lineage>
        <taxon>Bacteria</taxon>
        <taxon>Pseudomonadati</taxon>
        <taxon>Pseudomonadota</taxon>
        <taxon>Alphaproteobacteria</taxon>
        <taxon>Rhodobacterales</taxon>
        <taxon>Paracoccaceae</taxon>
        <taxon>Qingshengfaniella</taxon>
    </lineage>
</organism>
<dbReference type="NCBIfam" id="TIGR04393">
    <property type="entry name" value="rpt_T5SS_PEPC"/>
    <property type="match status" value="6"/>
</dbReference>
<name>A0A5B8J3W1_9RHOB</name>
<dbReference type="InterPro" id="IPR006315">
    <property type="entry name" value="OM_autotransptr_brl_dom"/>
</dbReference>
<evidence type="ECO:0000256" key="1">
    <source>
        <dbReference type="ARBA" id="ARBA00022729"/>
    </source>
</evidence>
<dbReference type="InterPro" id="IPR012332">
    <property type="entry name" value="Autotransporter_pectin_lyase_C"/>
</dbReference>
<dbReference type="InterPro" id="IPR051551">
    <property type="entry name" value="Autotransporter_adhesion"/>
</dbReference>
<reference evidence="4 5" key="1">
    <citation type="submission" date="2019-07" db="EMBL/GenBank/DDBJ databases">
        <title>Litoreibacter alkalisoli sp. nov., isolated from saline-alkaline soil.</title>
        <authorList>
            <person name="Wang S."/>
            <person name="Xu L."/>
            <person name="Xing Y.-T."/>
            <person name="Sun J.-Q."/>
        </authorList>
    </citation>
    <scope>NUCLEOTIDE SEQUENCE [LARGE SCALE GENOMIC DNA]</scope>
    <source>
        <strain evidence="4 5">LN3S51</strain>
        <plasmid evidence="4 5">unnamed4</plasmid>
    </source>
</reference>
<dbReference type="Gene3D" id="2.160.20.20">
    <property type="match status" value="1"/>
</dbReference>
<proteinExistence type="predicted"/>
<dbReference type="InterPro" id="IPR011050">
    <property type="entry name" value="Pectin_lyase_fold/virulence"/>
</dbReference>
<dbReference type="PROSITE" id="PS51208">
    <property type="entry name" value="AUTOTRANSPORTER"/>
    <property type="match status" value="1"/>
</dbReference>
<dbReference type="PANTHER" id="PTHR35037:SF3">
    <property type="entry name" value="C-TERMINAL REGION OF AIDA-LIKE PROTEIN"/>
    <property type="match status" value="1"/>
</dbReference>
<feature type="domain" description="Autotransporter" evidence="3">
    <location>
        <begin position="1558"/>
        <end position="1834"/>
    </location>
</feature>
<geneLocation type="plasmid" evidence="4 5">
    <name>unnamed4</name>
</geneLocation>
<dbReference type="Pfam" id="PF03797">
    <property type="entry name" value="Autotransporter"/>
    <property type="match status" value="1"/>
</dbReference>
<dbReference type="InterPro" id="IPR005546">
    <property type="entry name" value="Autotransporte_beta"/>
</dbReference>
<dbReference type="NCBIfam" id="TIGR01414">
    <property type="entry name" value="autotrans_barl"/>
    <property type="match status" value="1"/>
</dbReference>
<dbReference type="OrthoDB" id="9804931at2"/>
<feature type="signal peptide" evidence="2">
    <location>
        <begin position="1"/>
        <end position="40"/>
    </location>
</feature>
<accession>A0A5B8J3W1</accession>
<dbReference type="InterPro" id="IPR036709">
    <property type="entry name" value="Autotransporte_beta_dom_sf"/>
</dbReference>
<dbReference type="Gene3D" id="2.40.128.130">
    <property type="entry name" value="Autotransporter beta-domain"/>
    <property type="match status" value="1"/>
</dbReference>
<sequence>MTTGIRSKRFTIVRGGKWYRALLAGSSALALTIAAGPVLAQNVDIDNGDHEIVDGTGPGTQPSPWVINGSVFVGYEGTGELTIQNGGQVVSTPEPGYIAVAIGHRTHSGGTVIVSGTDADGNASTWTNHGNLNVGNLGTGTLTILNGGQVSSTRGNIGRSSGSDGTVIVSGTDTEGNASTWTNHGNLNVGNFGTGTLTISGGGVVNVAEGARIADHQGTSSATVQGDGSQWSINGDLSVGFGLRDTAQGTLTIENGGLVTSGATYLGAYRAEASGAIALNGNGVLATGLVEKGLGSGTLSFDGGILRATSNEADFLRNFDAGDVTIDAGGAVFDTNGFEIGIATDLQGTGGLTKAEGGTLTLTGDNSYQGGTLIEAGTLTGNANSFGASDIEVLSGANLRFEQDGDATLENSILGVGNVTKEGLGTLTLTGENSMGRLYIGRGAGAPWLDLLDGGAIRLADGAILGGTYLHIGGVKGRGALLLEGGDTHATFSNNALIGQGGEAELRVSGGAVLENNEGRLGEGLDSHAIATVSGQGSLWHNRGELHIGGSGSAGEGHLLIESDGRVESGVAQIGYGSGAVGNVTVTESGSTWETQGEIEVGRVGTGSFMINDGATVTSHTNTSWMTGQVARFWDSTGTVSIREGASWINDGAVIVGGNDGAEGHLMLSSDGRLQTGVASSDWDFVRLADSTNSSGTLNIGAIAGEQAMTAGVLDSGRIEFGDGTATLNFNHTDDDYVFTAALASAGSGTHSLNHYAGMTSLAADNSAFTGTTTVSGGTLLVDDALGGTMTVENGGTLGGSGIIGDTTVADGGIFAPGNSIGALTVDGDLTLSSGSILDVEIGSPGATPGLGASDRIDVAGDVALNGTLNLSQSDDATDGTAGFGYYRLMTYGGDLTGGGLTIGDTPALSDAADYEIQTDSDNVDLFIAASDKAGDDTLQHWQGGNGTWNANDTTWLNAGDGAPAGEIAVAWADNHAVFRNEPGGFDGGTITVLGTQSFRGLQFLNAGYRLEGEDELVVDGSDRDDGNAEIRVLADSAEIATEIAGTGGITKTQDGTLILSGHNSYQGGTSILGGSVQVSEDASLGAAPGGLTLNGGTLVTTADMDSARSITLSGVGGFDVVSATTLGLTGTIDGAGDLHKQGDGTLVLTGTNDYEGDTLVNAGTLVGNVAAIRGNIGNGATLVFDQIDDAAFAGDIGGLGGTYGKMIKSGGGELTLAGTSTLDWTIADGGLVSAADRFAGNVEIGGDGAFTFDQENDAGYASILSGAGDVTKNGDGVLLLSGDSSGFTGTTTITGGALLMDDADGNGMLGGSLDVLNGGTLGGSGTVGSGPGSLVTVASGGTLSPGTSIGTLTVDGDLVFAAGAHFAVEVNPNGAESDLVDVTGMATLDGGSVAHIGADGEYDIRSTYTILSTGTLSGGFEDVTSDFAFLNPDLSYDYDAGTVDLEFARNDRGFASTALTRNQIATAEAIESIGFDTGNAVYDAIAQLSDDDDLIRASFDAPSGEIHASAQTALIEDARFVRNAANDRIRAAFATAGASHAPVLAYGSGDTPVLVAADHAGPVFWSQGFGSWGTTDSDGNAAHLDRSTSGVLIGADGLVGDWRVGLLAGYSQSSFDAEDRASSGSSSNYHLGLYGGTEWGNVVFRTGAAYSWHDIEISRSVVIPGLTDSLSADYNAGTFQAFGELAYGFERNPRTRLEPFANLAHVSVLTDGFTESVGISALSVDSSTTGVTFTTLGLRGEHSLTRGTVDATLRGMIGWRHAFGDAVPESTHAFSVGDAFTIGGAPIARNSAVIEAGLDLSLTPEATFGLSYQGQIASDAHDHGVKANLSIRF</sequence>
<protein>
    <submittedName>
        <fullName evidence="4">Autotransporter outer membrane beta-barrel domain-containing protein</fullName>
    </submittedName>
</protein>
<dbReference type="Pfam" id="PF12951">
    <property type="entry name" value="PATR"/>
    <property type="match status" value="6"/>
</dbReference>
<gene>
    <name evidence="4" type="ORF">FPZ52_17055</name>
</gene>
<dbReference type="SUPFAM" id="SSF103515">
    <property type="entry name" value="Autotransporter"/>
    <property type="match status" value="1"/>
</dbReference>
<evidence type="ECO:0000256" key="2">
    <source>
        <dbReference type="SAM" id="SignalP"/>
    </source>
</evidence>
<dbReference type="NCBIfam" id="TIGR02601">
    <property type="entry name" value="autotrns_rpt"/>
    <property type="match status" value="4"/>
</dbReference>
<feature type="chain" id="PRO_5023125507" evidence="2">
    <location>
        <begin position="41"/>
        <end position="1834"/>
    </location>
</feature>